<sequence>MNLYKQSQIYILKPVIEDKKISYDVYIKNVKYNFYIYYNILPTGVLNDNIDGIVTMLTPVAICSNLEIHSDQSIDLELYNNLMKIPEVYKKYHHQHTSLLAHIKKEDLQLKLCLDTVTRSKNDGVNITSISLGVDSLYAIDKYSQDLSHLIYIKGLDLSYTVKSIYYNLLYVNGVYKKQLILAKSNFKQTMDQLKIPGNNYTIFLSDPIFVASVYPLGVGKIIFNGFGIDKSFPCLFGQHIDLDDCLVSNEFETINVDCIRIKKIKHIVENAPELLKILRVCNQIVPSVGLKKIETTDGFYYTGIFNCSNCAKCSFTLAYLYMLNKCKNAVTFNNQTNYLIIKESPYLTFTYFKMIFDQVYQLFKNNKIHEINNYKIVFENSVCKCYLNN</sequence>
<dbReference type="AlphaFoldDB" id="A0A6C0I9L3"/>
<evidence type="ECO:0000313" key="1">
    <source>
        <dbReference type="EMBL" id="QHT89067.1"/>
    </source>
</evidence>
<dbReference type="EMBL" id="MN740136">
    <property type="protein sequence ID" value="QHT89067.1"/>
    <property type="molecule type" value="Genomic_DNA"/>
</dbReference>
<organism evidence="1">
    <name type="scientific">viral metagenome</name>
    <dbReference type="NCBI Taxonomy" id="1070528"/>
    <lineage>
        <taxon>unclassified sequences</taxon>
        <taxon>metagenomes</taxon>
        <taxon>organismal metagenomes</taxon>
    </lineage>
</organism>
<proteinExistence type="predicted"/>
<name>A0A6C0I9L3_9ZZZZ</name>
<protein>
    <submittedName>
        <fullName evidence="1">Uncharacterized protein</fullName>
    </submittedName>
</protein>
<accession>A0A6C0I9L3</accession>
<reference evidence="1" key="1">
    <citation type="journal article" date="2020" name="Nature">
        <title>Giant virus diversity and host interactions through global metagenomics.</title>
        <authorList>
            <person name="Schulz F."/>
            <person name="Roux S."/>
            <person name="Paez-Espino D."/>
            <person name="Jungbluth S."/>
            <person name="Walsh D.A."/>
            <person name="Denef V.J."/>
            <person name="McMahon K.D."/>
            <person name="Konstantinidis K.T."/>
            <person name="Eloe-Fadrosh E.A."/>
            <person name="Kyrpides N.C."/>
            <person name="Woyke T."/>
        </authorList>
    </citation>
    <scope>NUCLEOTIDE SEQUENCE</scope>
    <source>
        <strain evidence="1">GVMAG-M-3300023184-53</strain>
    </source>
</reference>